<dbReference type="EMBL" id="GGEC01071218">
    <property type="protein sequence ID" value="MBX51702.1"/>
    <property type="molecule type" value="Transcribed_RNA"/>
</dbReference>
<protein>
    <submittedName>
        <fullName evidence="1">Uncharacterized protein</fullName>
    </submittedName>
</protein>
<proteinExistence type="predicted"/>
<accession>A0A2P2PAG8</accession>
<dbReference type="AlphaFoldDB" id="A0A2P2PAG8"/>
<name>A0A2P2PAG8_RHIMU</name>
<sequence length="32" mass="3589">MCIAVINDPLCVAHLTDELPRLDHKPNKFSTP</sequence>
<evidence type="ECO:0000313" key="1">
    <source>
        <dbReference type="EMBL" id="MBX51702.1"/>
    </source>
</evidence>
<organism evidence="1">
    <name type="scientific">Rhizophora mucronata</name>
    <name type="common">Asiatic mangrove</name>
    <dbReference type="NCBI Taxonomy" id="61149"/>
    <lineage>
        <taxon>Eukaryota</taxon>
        <taxon>Viridiplantae</taxon>
        <taxon>Streptophyta</taxon>
        <taxon>Embryophyta</taxon>
        <taxon>Tracheophyta</taxon>
        <taxon>Spermatophyta</taxon>
        <taxon>Magnoliopsida</taxon>
        <taxon>eudicotyledons</taxon>
        <taxon>Gunneridae</taxon>
        <taxon>Pentapetalae</taxon>
        <taxon>rosids</taxon>
        <taxon>fabids</taxon>
        <taxon>Malpighiales</taxon>
        <taxon>Rhizophoraceae</taxon>
        <taxon>Rhizophora</taxon>
    </lineage>
</organism>
<reference evidence="1" key="1">
    <citation type="submission" date="2018-02" db="EMBL/GenBank/DDBJ databases">
        <title>Rhizophora mucronata_Transcriptome.</title>
        <authorList>
            <person name="Meera S.P."/>
            <person name="Sreeshan A."/>
            <person name="Augustine A."/>
        </authorList>
    </citation>
    <scope>NUCLEOTIDE SEQUENCE</scope>
    <source>
        <tissue evidence="1">Leaf</tissue>
    </source>
</reference>